<feature type="region of interest" description="Disordered" evidence="1">
    <location>
        <begin position="1"/>
        <end position="35"/>
    </location>
</feature>
<feature type="transmembrane region" description="Helical" evidence="2">
    <location>
        <begin position="130"/>
        <end position="149"/>
    </location>
</feature>
<proteinExistence type="predicted"/>
<dbReference type="PANTHER" id="PTHR30199:SF0">
    <property type="entry name" value="INNER MEMBRANE PROTEIN YDCO"/>
    <property type="match status" value="1"/>
</dbReference>
<feature type="transmembrane region" description="Helical" evidence="2">
    <location>
        <begin position="46"/>
        <end position="70"/>
    </location>
</feature>
<feature type="transmembrane region" description="Helical" evidence="2">
    <location>
        <begin position="210"/>
        <end position="227"/>
    </location>
</feature>
<keyword evidence="2" id="KW-1133">Transmembrane helix</keyword>
<dbReference type="InterPro" id="IPR004711">
    <property type="entry name" value="Benzoate_Transporter"/>
</dbReference>
<feature type="transmembrane region" description="Helical" evidence="2">
    <location>
        <begin position="352"/>
        <end position="370"/>
    </location>
</feature>
<evidence type="ECO:0000313" key="4">
    <source>
        <dbReference type="Proteomes" id="UP001596119"/>
    </source>
</evidence>
<comment type="caution">
    <text evidence="3">The sequence shown here is derived from an EMBL/GenBank/DDBJ whole genome shotgun (WGS) entry which is preliminary data.</text>
</comment>
<keyword evidence="4" id="KW-1185">Reference proteome</keyword>
<dbReference type="EMBL" id="JBHSQK010000052">
    <property type="protein sequence ID" value="MFC5950653.1"/>
    <property type="molecule type" value="Genomic_DNA"/>
</dbReference>
<reference evidence="4" key="1">
    <citation type="journal article" date="2019" name="Int. J. Syst. Evol. Microbiol.">
        <title>The Global Catalogue of Microorganisms (GCM) 10K type strain sequencing project: providing services to taxonomists for standard genome sequencing and annotation.</title>
        <authorList>
            <consortium name="The Broad Institute Genomics Platform"/>
            <consortium name="The Broad Institute Genome Sequencing Center for Infectious Disease"/>
            <person name="Wu L."/>
            <person name="Ma J."/>
        </authorList>
    </citation>
    <scope>NUCLEOTIDE SEQUENCE [LARGE SCALE GENOMIC DNA]</scope>
    <source>
        <strain evidence="4">CGMCC 4.7397</strain>
    </source>
</reference>
<feature type="transmembrane region" description="Helical" evidence="2">
    <location>
        <begin position="326"/>
        <end position="346"/>
    </location>
</feature>
<feature type="transmembrane region" description="Helical" evidence="2">
    <location>
        <begin position="400"/>
        <end position="419"/>
    </location>
</feature>
<dbReference type="Pfam" id="PF03594">
    <property type="entry name" value="BenE"/>
    <property type="match status" value="1"/>
</dbReference>
<feature type="transmembrane region" description="Helical" evidence="2">
    <location>
        <begin position="82"/>
        <end position="101"/>
    </location>
</feature>
<feature type="transmembrane region" description="Helical" evidence="2">
    <location>
        <begin position="156"/>
        <end position="178"/>
    </location>
</feature>
<feature type="transmembrane region" description="Helical" evidence="2">
    <location>
        <begin position="184"/>
        <end position="203"/>
    </location>
</feature>
<sequence>MATPDVRHPSTEPSTGATPPAPPRFERPPGPPTTPRRFLRDLGPQYVANGLIGLVFAATGPVAVILAVGVQGGLSERELASWLFGVFFLNGILTALACWLYRQPLAFFWTIPGTVLVGPALGHLTFPQVVGAYFATGLVMLLLGLSGWVRRAMAALPMPIVMGMVAGVFLSFGTGLVRSVAGDVLVAAPMVAAFLLLSAWGAAGRKVPPILGALVVGVVAVAVSGRFRPAGDASGWLAAPVLVAPQWSWQAMLELVLPLAVTVLVVQNGQGVAVLRTAGHEPPVNVATIACGAWSLLTAGVGAVSTCLTGPTNALLAASGERHRHYVAGISCGLLAMVFGLFAPLFTRLMLAAPPAFVATLGGLAMLRVLQASFTTAFGSRCTFGALVTFVVTVSDVTVLNIGGAFWGLVAGFGVSWLLERRDLRDLREARA</sequence>
<feature type="transmembrane region" description="Helical" evidence="2">
    <location>
        <begin position="106"/>
        <end position="124"/>
    </location>
</feature>
<feature type="transmembrane region" description="Helical" evidence="2">
    <location>
        <begin position="247"/>
        <end position="266"/>
    </location>
</feature>
<dbReference type="RefSeq" id="WP_379567859.1">
    <property type="nucleotide sequence ID" value="NZ_JBHSQK010000052.1"/>
</dbReference>
<protein>
    <submittedName>
        <fullName evidence="3">Benzoate/H(+) symporter BenE family transporter</fullName>
    </submittedName>
</protein>
<evidence type="ECO:0000256" key="2">
    <source>
        <dbReference type="SAM" id="Phobius"/>
    </source>
</evidence>
<dbReference type="PANTHER" id="PTHR30199">
    <property type="entry name" value="MFS FAMILY TRANSPORTER, PREDICTED SUBSTRATE BENZOATE"/>
    <property type="match status" value="1"/>
</dbReference>
<keyword evidence="2" id="KW-0812">Transmembrane</keyword>
<dbReference type="Proteomes" id="UP001596119">
    <property type="component" value="Unassembled WGS sequence"/>
</dbReference>
<evidence type="ECO:0000256" key="1">
    <source>
        <dbReference type="SAM" id="MobiDB-lite"/>
    </source>
</evidence>
<evidence type="ECO:0000313" key="3">
    <source>
        <dbReference type="EMBL" id="MFC5950653.1"/>
    </source>
</evidence>
<gene>
    <name evidence="3" type="ORF">ACFQH9_20495</name>
</gene>
<feature type="compositionally biased region" description="Pro residues" evidence="1">
    <location>
        <begin position="19"/>
        <end position="34"/>
    </location>
</feature>
<accession>A0ABW1ICE8</accession>
<keyword evidence="2" id="KW-0472">Membrane</keyword>
<name>A0ABW1ICE8_9PSEU</name>
<organism evidence="3 4">
    <name type="scientific">Pseudonocardia lutea</name>
    <dbReference type="NCBI Taxonomy" id="2172015"/>
    <lineage>
        <taxon>Bacteria</taxon>
        <taxon>Bacillati</taxon>
        <taxon>Actinomycetota</taxon>
        <taxon>Actinomycetes</taxon>
        <taxon>Pseudonocardiales</taxon>
        <taxon>Pseudonocardiaceae</taxon>
        <taxon>Pseudonocardia</taxon>
    </lineage>
</organism>
<feature type="compositionally biased region" description="Basic and acidic residues" evidence="1">
    <location>
        <begin position="1"/>
        <end position="10"/>
    </location>
</feature>